<accession>A0A1F6CMF5</accession>
<evidence type="ECO:0000313" key="6">
    <source>
        <dbReference type="Proteomes" id="UP000178606"/>
    </source>
</evidence>
<dbReference type="GO" id="GO:0016740">
    <property type="term" value="F:transferase activity"/>
    <property type="evidence" value="ECO:0007669"/>
    <property type="project" value="UniProtKB-KW"/>
</dbReference>
<dbReference type="PANTHER" id="PTHR43199:SF1">
    <property type="entry name" value="GLUTATHIONE HYDROLASE PROENZYME"/>
    <property type="match status" value="1"/>
</dbReference>
<organism evidence="5 6">
    <name type="scientific">Handelsmanbacteria sp. (strain RIFCSPLOWO2_12_FULL_64_10)</name>
    <dbReference type="NCBI Taxonomy" id="1817868"/>
    <lineage>
        <taxon>Bacteria</taxon>
        <taxon>Candidatus Handelsmaniibacteriota</taxon>
    </lineage>
</organism>
<gene>
    <name evidence="5" type="ORF">A3F84_18070</name>
</gene>
<proteinExistence type="inferred from homology"/>
<dbReference type="SUPFAM" id="SSF56235">
    <property type="entry name" value="N-terminal nucleophile aminohydrolases (Ntn hydrolases)"/>
    <property type="match status" value="1"/>
</dbReference>
<dbReference type="EMBL" id="MFKF01000210">
    <property type="protein sequence ID" value="OGG50268.1"/>
    <property type="molecule type" value="Genomic_DNA"/>
</dbReference>
<reference evidence="5 6" key="1">
    <citation type="journal article" date="2016" name="Nat. Commun.">
        <title>Thousands of microbial genomes shed light on interconnected biogeochemical processes in an aquifer system.</title>
        <authorList>
            <person name="Anantharaman K."/>
            <person name="Brown C.T."/>
            <person name="Hug L.A."/>
            <person name="Sharon I."/>
            <person name="Castelle C.J."/>
            <person name="Probst A.J."/>
            <person name="Thomas B.C."/>
            <person name="Singh A."/>
            <person name="Wilkins M.J."/>
            <person name="Karaoz U."/>
            <person name="Brodie E.L."/>
            <person name="Williams K.H."/>
            <person name="Hubbard S.S."/>
            <person name="Banfield J.F."/>
        </authorList>
    </citation>
    <scope>NUCLEOTIDE SEQUENCE [LARGE SCALE GENOMIC DNA]</scope>
    <source>
        <strain evidence="6">RIFCSPLOWO2_12_FULL_64_10</strain>
    </source>
</reference>
<protein>
    <recommendedName>
        <fullName evidence="7">Gamma-glutamyltransferase</fullName>
    </recommendedName>
</protein>
<dbReference type="Gene3D" id="1.10.246.130">
    <property type="match status" value="1"/>
</dbReference>
<dbReference type="GO" id="GO:0016787">
    <property type="term" value="F:hydrolase activity"/>
    <property type="evidence" value="ECO:0007669"/>
    <property type="project" value="UniProtKB-KW"/>
</dbReference>
<dbReference type="Proteomes" id="UP000178606">
    <property type="component" value="Unassembled WGS sequence"/>
</dbReference>
<evidence type="ECO:0000256" key="1">
    <source>
        <dbReference type="ARBA" id="ARBA00009381"/>
    </source>
</evidence>
<dbReference type="Pfam" id="PF01019">
    <property type="entry name" value="G_glu_transpept"/>
    <property type="match status" value="1"/>
</dbReference>
<evidence type="ECO:0000256" key="4">
    <source>
        <dbReference type="ARBA" id="ARBA00023145"/>
    </source>
</evidence>
<evidence type="ECO:0000313" key="5">
    <source>
        <dbReference type="EMBL" id="OGG50268.1"/>
    </source>
</evidence>
<sequence>MIEGKEIVVSKGAVAAGPEEAARIGARVLERGGNAMDAAAAAALACCMLQPQMTGIGGYVLCAAVLEGASGRAWCLDANGPAPATAHERMYEVISEGERQGGINEVEYNCRVKDNANVHGPLAVGVPGTMAGIGLLSERWGRLKWPEVVAPSLKLLTDGFPYGPTAGAIRNNEAVIRRFEPTARHLMPEGRVPKPDDVWHRKDTEKTLTRLASAGWRDFYGGQIGRQIADHVLSLGGLLSREDLAGFQPRVTEPLSITYRDARIYGPTLPSGGLSTMQILNMLECFDPVSDQTVTYWHRLAEVFKLAWRDRLRYVGDPDFIEVPVQRLLSKDYAAGRVETLRQFPDRVDRLPLSLSGEGVRETLHVSAADSEGNLVSATLTHGGAFGSCVTVPGAGVILGHGMCRLDPHPGRANSVGPRKRPLHNTAPLILRLPDRDVVEGLNGGRRIVNVSAQAAHRIVDFKATSLQAAAAPRMHAGPQEPLVVSESLSPSLVQELRAMGHEVNTAPSIGGWVQCAEVLRREGRVRAGGDTLAAGAE</sequence>
<dbReference type="Gene3D" id="3.60.20.40">
    <property type="match status" value="1"/>
</dbReference>
<dbReference type="InterPro" id="IPR029055">
    <property type="entry name" value="Ntn_hydrolases_N"/>
</dbReference>
<dbReference type="InterPro" id="IPR051792">
    <property type="entry name" value="GGT_bact"/>
</dbReference>
<dbReference type="InterPro" id="IPR043137">
    <property type="entry name" value="GGT_ssub_C"/>
</dbReference>
<dbReference type="AlphaFoldDB" id="A0A1F6CMF5"/>
<comment type="similarity">
    <text evidence="1">Belongs to the gamma-glutamyltransferase family.</text>
</comment>
<keyword evidence="2" id="KW-0808">Transferase</keyword>
<comment type="caution">
    <text evidence="5">The sequence shown here is derived from an EMBL/GenBank/DDBJ whole genome shotgun (WGS) entry which is preliminary data.</text>
</comment>
<keyword evidence="3" id="KW-0378">Hydrolase</keyword>
<evidence type="ECO:0008006" key="7">
    <source>
        <dbReference type="Google" id="ProtNLM"/>
    </source>
</evidence>
<dbReference type="PRINTS" id="PR01210">
    <property type="entry name" value="GGTRANSPTASE"/>
</dbReference>
<evidence type="ECO:0000256" key="2">
    <source>
        <dbReference type="ARBA" id="ARBA00022679"/>
    </source>
</evidence>
<evidence type="ECO:0000256" key="3">
    <source>
        <dbReference type="ARBA" id="ARBA00022801"/>
    </source>
</evidence>
<dbReference type="InterPro" id="IPR043138">
    <property type="entry name" value="GGT_lsub"/>
</dbReference>
<keyword evidence="4" id="KW-0865">Zymogen</keyword>
<name>A0A1F6CMF5_HANXR</name>
<dbReference type="PANTHER" id="PTHR43199">
    <property type="entry name" value="GLUTATHIONE HYDROLASE"/>
    <property type="match status" value="1"/>
</dbReference>